<protein>
    <submittedName>
        <fullName evidence="1">Uncharacterized protein</fullName>
    </submittedName>
</protein>
<dbReference type="AlphaFoldDB" id="A0A1A9V503"/>
<dbReference type="EnsemblMetazoa" id="GAUT026122-RA">
    <property type="protein sequence ID" value="GAUT026122-PA"/>
    <property type="gene ID" value="GAUT026122"/>
</dbReference>
<organism evidence="1 2">
    <name type="scientific">Glossina austeni</name>
    <name type="common">Savannah tsetse fly</name>
    <dbReference type="NCBI Taxonomy" id="7395"/>
    <lineage>
        <taxon>Eukaryota</taxon>
        <taxon>Metazoa</taxon>
        <taxon>Ecdysozoa</taxon>
        <taxon>Arthropoda</taxon>
        <taxon>Hexapoda</taxon>
        <taxon>Insecta</taxon>
        <taxon>Pterygota</taxon>
        <taxon>Neoptera</taxon>
        <taxon>Endopterygota</taxon>
        <taxon>Diptera</taxon>
        <taxon>Brachycera</taxon>
        <taxon>Muscomorpha</taxon>
        <taxon>Hippoboscoidea</taxon>
        <taxon>Glossinidae</taxon>
        <taxon>Glossina</taxon>
    </lineage>
</organism>
<evidence type="ECO:0000313" key="1">
    <source>
        <dbReference type="EnsemblMetazoa" id="GAUT026122-PA"/>
    </source>
</evidence>
<keyword evidence="2" id="KW-1185">Reference proteome</keyword>
<accession>A0A1A9V503</accession>
<sequence>MPPSYHNMSSLKLLQQSTKHQLSNGLSRLSVNTCLLKIRKSDNKLTWSDDKLHVEVANNQIELKLIQIIIDYVLVVAPFVYSCKMALKRSSTATFLDFHTNSQTAITQATPMPPIRTTNTPPTFAKPNSLAADEDFEVSTRHFPPPRFSFHHFVFKKENFVMLKRNFNFLRLLTWWGSNTVTLSVKHTANLICLAKSSAPSIGESIRSTVRIAREKRKP</sequence>
<proteinExistence type="predicted"/>
<reference evidence="1" key="1">
    <citation type="submission" date="2020-05" db="UniProtKB">
        <authorList>
            <consortium name="EnsemblMetazoa"/>
        </authorList>
    </citation>
    <scope>IDENTIFICATION</scope>
    <source>
        <strain evidence="1">TTRI</strain>
    </source>
</reference>
<name>A0A1A9V503_GLOAU</name>
<dbReference type="VEuPathDB" id="VectorBase:GAUT026122"/>
<dbReference type="Proteomes" id="UP000078200">
    <property type="component" value="Unassembled WGS sequence"/>
</dbReference>
<evidence type="ECO:0000313" key="2">
    <source>
        <dbReference type="Proteomes" id="UP000078200"/>
    </source>
</evidence>